<dbReference type="Pfam" id="PF01915">
    <property type="entry name" value="Glyco_hydro_3_C"/>
    <property type="match status" value="1"/>
</dbReference>
<dbReference type="InterPro" id="IPR002772">
    <property type="entry name" value="Glyco_hydro_3_C"/>
</dbReference>
<dbReference type="Pfam" id="PF14310">
    <property type="entry name" value="Fn3-like"/>
    <property type="match status" value="1"/>
</dbReference>
<evidence type="ECO:0000256" key="3">
    <source>
        <dbReference type="ARBA" id="ARBA00022801"/>
    </source>
</evidence>
<comment type="caution">
    <text evidence="7">The sequence shown here is derived from an EMBL/GenBank/DDBJ whole genome shotgun (WGS) entry which is preliminary data.</text>
</comment>
<organism evidence="7 8">
    <name type="scientific">Rotaria socialis</name>
    <dbReference type="NCBI Taxonomy" id="392032"/>
    <lineage>
        <taxon>Eukaryota</taxon>
        <taxon>Metazoa</taxon>
        <taxon>Spiralia</taxon>
        <taxon>Gnathifera</taxon>
        <taxon>Rotifera</taxon>
        <taxon>Eurotatoria</taxon>
        <taxon>Bdelloidea</taxon>
        <taxon>Philodinida</taxon>
        <taxon>Philodinidae</taxon>
        <taxon>Rotaria</taxon>
    </lineage>
</organism>
<dbReference type="SUPFAM" id="SSF52279">
    <property type="entry name" value="Beta-D-glucan exohydrolase, C-terminal domain"/>
    <property type="match status" value="1"/>
</dbReference>
<dbReference type="AlphaFoldDB" id="A0A818FNH4"/>
<dbReference type="PANTHER" id="PTHR42721:SF3">
    <property type="entry name" value="BETA-D-XYLOSIDASE 5-RELATED"/>
    <property type="match status" value="1"/>
</dbReference>
<dbReference type="Gene3D" id="2.60.40.10">
    <property type="entry name" value="Immunoglobulins"/>
    <property type="match status" value="1"/>
</dbReference>
<dbReference type="PANTHER" id="PTHR42721">
    <property type="entry name" value="SUGAR HYDROLASE-RELATED"/>
    <property type="match status" value="1"/>
</dbReference>
<evidence type="ECO:0000256" key="1">
    <source>
        <dbReference type="ARBA" id="ARBA00005336"/>
    </source>
</evidence>
<dbReference type="Pfam" id="PF00933">
    <property type="entry name" value="Glyco_hydro_3"/>
    <property type="match status" value="1"/>
</dbReference>
<keyword evidence="2 5" id="KW-0732">Signal</keyword>
<evidence type="ECO:0000259" key="6">
    <source>
        <dbReference type="SMART" id="SM01217"/>
    </source>
</evidence>
<dbReference type="SUPFAM" id="SSF51445">
    <property type="entry name" value="(Trans)glycosidases"/>
    <property type="match status" value="1"/>
</dbReference>
<dbReference type="SMART" id="SM01217">
    <property type="entry name" value="Fn3_like"/>
    <property type="match status" value="1"/>
</dbReference>
<dbReference type="GO" id="GO:0046556">
    <property type="term" value="F:alpha-L-arabinofuranosidase activity"/>
    <property type="evidence" value="ECO:0007669"/>
    <property type="project" value="TreeGrafter"/>
</dbReference>
<evidence type="ECO:0000256" key="5">
    <source>
        <dbReference type="SAM" id="SignalP"/>
    </source>
</evidence>
<gene>
    <name evidence="7" type="ORF">GRG538_LOCUS16036</name>
</gene>
<comment type="similarity">
    <text evidence="1">Belongs to the glycosyl hydrolase 3 family.</text>
</comment>
<evidence type="ECO:0000313" key="7">
    <source>
        <dbReference type="EMBL" id="CAF3476478.1"/>
    </source>
</evidence>
<keyword evidence="4" id="KW-0326">Glycosidase</keyword>
<dbReference type="InterPro" id="IPR001764">
    <property type="entry name" value="Glyco_hydro_3_N"/>
</dbReference>
<dbReference type="GO" id="GO:0031222">
    <property type="term" value="P:arabinan catabolic process"/>
    <property type="evidence" value="ECO:0007669"/>
    <property type="project" value="TreeGrafter"/>
</dbReference>
<evidence type="ECO:0000313" key="8">
    <source>
        <dbReference type="Proteomes" id="UP000663872"/>
    </source>
</evidence>
<feature type="chain" id="PRO_5032789635" description="Fibronectin type III-like domain-containing protein" evidence="5">
    <location>
        <begin position="19"/>
        <end position="757"/>
    </location>
</feature>
<dbReference type="Proteomes" id="UP000663872">
    <property type="component" value="Unassembled WGS sequence"/>
</dbReference>
<dbReference type="InterPro" id="IPR017853">
    <property type="entry name" value="GH"/>
</dbReference>
<sequence>MIQIHLLLLWMSRISVYAQSSNYPDCQSGPLAQLPICDQSLPSRQRAADIISRMTTAEKITQMATTAAAIPRLGIPKYQWWSEALHGVAYAPGVTFDGDLPAATSFAAPINLGASFNVRLIYRVANAISTEARAFNNEGQAGLTFFTPNINIFRDPRWGRGQETPGEDPFLTSQYVYALINGLQRGEDDRYLKIGANCKHFAAYDLDQWNGTDRFHFNALVSDQDLVETYLPPFETCIRDVHVASIMCSFNAINGVPACANKFLMDTIARKSFHFDGFVISDCGGIDTIMYDHHFTSTVEDTVAAALLAGTDLDCGTFYQRYAQQALDNKTIAESDIDRALERTYNALIRLGWFDPPEQQFYRHLNKNDVNTVKTQQLALDSAQESIVLLKNLNNALPLNINELKNKKIALIGPTVNATILMQSNYYGRAPYLIDPVLGFKSITAGTSIDIEFAYGCAISGTDESGFTTAIELASVADVVIFFGGLDQSIEAEGCDRSSITLPRIQYDLLKRIEEVVQSPIHVVIMSGSGIDLTFVRDSSLYGSLIWMGYPGQAGGLAIANVIFGQYNPAGRLPITFYPASYVDEVSMTDMQMRPSATNPGRTYKFYTGQAVYDFGAGLSYTTFVYSWSDQLTSFSYSIDLLMKDNYDEKHVLTVLLQVNVTNTGAVAGDDVVLAYILPPQLKRNGQTPPIKQLFGFKRIHLNVNETGQVFFPLEISAILTVAHDGSKWLHPGIYHILIGQTLMRSIELQGKSARWS</sequence>
<dbReference type="InterPro" id="IPR013783">
    <property type="entry name" value="Ig-like_fold"/>
</dbReference>
<feature type="signal peptide" evidence="5">
    <location>
        <begin position="1"/>
        <end position="18"/>
    </location>
</feature>
<accession>A0A818FNH4</accession>
<proteinExistence type="inferred from homology"/>
<dbReference type="GO" id="GO:0045493">
    <property type="term" value="P:xylan catabolic process"/>
    <property type="evidence" value="ECO:0007669"/>
    <property type="project" value="InterPro"/>
</dbReference>
<dbReference type="InterPro" id="IPR036881">
    <property type="entry name" value="Glyco_hydro_3_C_sf"/>
</dbReference>
<dbReference type="PRINTS" id="PR00133">
    <property type="entry name" value="GLHYDRLASE3"/>
</dbReference>
<dbReference type="Gene3D" id="3.40.50.1700">
    <property type="entry name" value="Glycoside hydrolase family 3 C-terminal domain"/>
    <property type="match status" value="1"/>
</dbReference>
<protein>
    <recommendedName>
        <fullName evidence="6">Fibronectin type III-like domain-containing protein</fullName>
    </recommendedName>
</protein>
<dbReference type="InterPro" id="IPR036962">
    <property type="entry name" value="Glyco_hydro_3_N_sf"/>
</dbReference>
<dbReference type="GO" id="GO:0009044">
    <property type="term" value="F:xylan 1,4-beta-xylosidase activity"/>
    <property type="evidence" value="ECO:0007669"/>
    <property type="project" value="InterPro"/>
</dbReference>
<dbReference type="InterPro" id="IPR026891">
    <property type="entry name" value="Fn3-like"/>
</dbReference>
<reference evidence="7" key="1">
    <citation type="submission" date="2021-02" db="EMBL/GenBank/DDBJ databases">
        <authorList>
            <person name="Nowell W R."/>
        </authorList>
    </citation>
    <scope>NUCLEOTIDE SEQUENCE</scope>
</reference>
<dbReference type="EMBL" id="CAJNYT010002549">
    <property type="protein sequence ID" value="CAF3476478.1"/>
    <property type="molecule type" value="Genomic_DNA"/>
</dbReference>
<evidence type="ECO:0000256" key="2">
    <source>
        <dbReference type="ARBA" id="ARBA00022729"/>
    </source>
</evidence>
<name>A0A818FNH4_9BILA</name>
<dbReference type="Gene3D" id="3.20.20.300">
    <property type="entry name" value="Glycoside hydrolase, family 3, N-terminal domain"/>
    <property type="match status" value="1"/>
</dbReference>
<keyword evidence="3" id="KW-0378">Hydrolase</keyword>
<dbReference type="InterPro" id="IPR044993">
    <property type="entry name" value="BXL"/>
</dbReference>
<evidence type="ECO:0000256" key="4">
    <source>
        <dbReference type="ARBA" id="ARBA00023295"/>
    </source>
</evidence>
<feature type="domain" description="Fibronectin type III-like" evidence="6">
    <location>
        <begin position="671"/>
        <end position="743"/>
    </location>
</feature>